<protein>
    <submittedName>
        <fullName evidence="2">DUF1700 domain-containing protein</fullName>
    </submittedName>
</protein>
<dbReference type="Proteomes" id="UP001209076">
    <property type="component" value="Unassembled WGS sequence"/>
</dbReference>
<comment type="caution">
    <text evidence="2">The sequence shown here is derived from an EMBL/GenBank/DDBJ whole genome shotgun (WGS) entry which is preliminary data.</text>
</comment>
<accession>A0ABT2PX94</accession>
<keyword evidence="1" id="KW-1133">Transmembrane helix</keyword>
<gene>
    <name evidence="2" type="ORF">N7603_07880</name>
</gene>
<name>A0ABT2PX94_9MOLU</name>
<evidence type="ECO:0000313" key="2">
    <source>
        <dbReference type="EMBL" id="MCU0105576.1"/>
    </source>
</evidence>
<dbReference type="RefSeq" id="WP_262096895.1">
    <property type="nucleotide sequence ID" value="NZ_JAOEGN010000017.1"/>
</dbReference>
<evidence type="ECO:0000256" key="1">
    <source>
        <dbReference type="SAM" id="Phobius"/>
    </source>
</evidence>
<reference evidence="3" key="1">
    <citation type="submission" date="2023-07" db="EMBL/GenBank/DDBJ databases">
        <title>Novel Mycoplasma species identified in domestic and wild animals.</title>
        <authorList>
            <person name="Volokhov D.V."/>
            <person name="Furtak V.A."/>
            <person name="Zagorodnyaya T.A."/>
        </authorList>
    </citation>
    <scope>NUCLEOTIDE SEQUENCE [LARGE SCALE GENOMIC DNA]</scope>
    <source>
        <strain evidence="3">92-19</strain>
    </source>
</reference>
<dbReference type="EMBL" id="JAOEGN010000017">
    <property type="protein sequence ID" value="MCU0105576.1"/>
    <property type="molecule type" value="Genomic_DNA"/>
</dbReference>
<feature type="transmembrane region" description="Helical" evidence="1">
    <location>
        <begin position="87"/>
        <end position="120"/>
    </location>
</feature>
<keyword evidence="3" id="KW-1185">Reference proteome</keyword>
<sequence>MTKFTFLQALKDGLAGYTDSSEILNYYEELIDEAVANGEVESEFIQKLGSIEQIIRTLKKDSSFKLKVKNKENYMLSEVISQTSKGIAIFFTVIGVIVAGSVSISFISSGGISFVTYLVFLLTKDVSRLEVLIYYVSSMVLGLGLVLVGVVIITTLIRKTKIWLDLAILKIDQIIKRRQK</sequence>
<evidence type="ECO:0000313" key="3">
    <source>
        <dbReference type="Proteomes" id="UP001209076"/>
    </source>
</evidence>
<keyword evidence="1" id="KW-0472">Membrane</keyword>
<organism evidence="2 3">
    <name type="scientific">Paracholeplasma vituli</name>
    <dbReference type="NCBI Taxonomy" id="69473"/>
    <lineage>
        <taxon>Bacteria</taxon>
        <taxon>Bacillati</taxon>
        <taxon>Mycoplasmatota</taxon>
        <taxon>Mollicutes</taxon>
        <taxon>Acholeplasmatales</taxon>
        <taxon>Acholeplasmataceae</taxon>
        <taxon>Paracholeplasma</taxon>
    </lineage>
</organism>
<feature type="transmembrane region" description="Helical" evidence="1">
    <location>
        <begin position="132"/>
        <end position="157"/>
    </location>
</feature>
<keyword evidence="1" id="KW-0812">Transmembrane</keyword>
<dbReference type="Pfam" id="PF22564">
    <property type="entry name" value="HAAS"/>
    <property type="match status" value="1"/>
</dbReference>
<proteinExistence type="predicted"/>